<evidence type="ECO:0000313" key="1">
    <source>
        <dbReference type="EMBL" id="WCL53133.1"/>
    </source>
</evidence>
<protein>
    <submittedName>
        <fullName evidence="1">PAS domain-containing protein</fullName>
    </submittedName>
</protein>
<sequence length="178" mass="19731">MITAATILGHDANSLTAAFQDNLLTHWNEIRNGHRFPLRRAFRPQTASRHLPRVAMVSIDADKAFHTRVVGSDIVERLHLDTSTDPLIEANDPHTRDLLIQLLGTARDAAMPVYLEGVFSPAAFHSIAFTALVLPFSMNDSGESLDVLMLAFDFSRPHTVDFSTYERRADDTSFGAAI</sequence>
<dbReference type="EMBL" id="CP116805">
    <property type="protein sequence ID" value="WCL53133.1"/>
    <property type="molecule type" value="Genomic_DNA"/>
</dbReference>
<reference evidence="1" key="1">
    <citation type="submission" date="2023-01" db="EMBL/GenBank/DDBJ databases">
        <title>The genome sequence of Kordiimonadaceae bacterium 6D33.</title>
        <authorList>
            <person name="Liu Y."/>
        </authorList>
    </citation>
    <scope>NUCLEOTIDE SEQUENCE</scope>
    <source>
        <strain evidence="1">6D33</strain>
    </source>
</reference>
<proteinExistence type="predicted"/>
<dbReference type="RefSeq" id="WP_289502645.1">
    <property type="nucleotide sequence ID" value="NZ_CP116805.1"/>
</dbReference>
<organism evidence="1 2">
    <name type="scientific">Gimibacter soli</name>
    <dbReference type="NCBI Taxonomy" id="3024400"/>
    <lineage>
        <taxon>Bacteria</taxon>
        <taxon>Pseudomonadati</taxon>
        <taxon>Pseudomonadota</taxon>
        <taxon>Alphaproteobacteria</taxon>
        <taxon>Kordiimonadales</taxon>
        <taxon>Temperatibacteraceae</taxon>
        <taxon>Gimibacter</taxon>
    </lineage>
</organism>
<accession>A0AAE9XTM3</accession>
<dbReference type="Pfam" id="PF07310">
    <property type="entry name" value="PAS_5"/>
    <property type="match status" value="1"/>
</dbReference>
<name>A0AAE9XTM3_9PROT</name>
<dbReference type="Proteomes" id="UP001217500">
    <property type="component" value="Chromosome"/>
</dbReference>
<gene>
    <name evidence="1" type="ORF">PH603_11350</name>
</gene>
<dbReference type="KEGG" id="gso:PH603_11350"/>
<evidence type="ECO:0000313" key="2">
    <source>
        <dbReference type="Proteomes" id="UP001217500"/>
    </source>
</evidence>
<keyword evidence="2" id="KW-1185">Reference proteome</keyword>
<dbReference type="InterPro" id="IPR009922">
    <property type="entry name" value="DUF1457"/>
</dbReference>
<dbReference type="AlphaFoldDB" id="A0AAE9XTM3"/>